<proteinExistence type="predicted"/>
<organism evidence="1 2">
    <name type="scientific">Algoriphagus lacus</name>
    <dbReference type="NCBI Taxonomy" id="2056311"/>
    <lineage>
        <taxon>Bacteria</taxon>
        <taxon>Pseudomonadati</taxon>
        <taxon>Bacteroidota</taxon>
        <taxon>Cytophagia</taxon>
        <taxon>Cytophagales</taxon>
        <taxon>Cyclobacteriaceae</taxon>
        <taxon>Algoriphagus</taxon>
    </lineage>
</organism>
<keyword evidence="2" id="KW-1185">Reference proteome</keyword>
<gene>
    <name evidence="1" type="ORF">D0X99_11705</name>
</gene>
<dbReference type="RefSeq" id="WP_119478009.1">
    <property type="nucleotide sequence ID" value="NZ_QXML01000005.1"/>
</dbReference>
<reference evidence="1 2" key="1">
    <citation type="submission" date="2018-09" db="EMBL/GenBank/DDBJ databases">
        <authorList>
            <person name="Wang X."/>
            <person name="Du Z."/>
        </authorList>
    </citation>
    <scope>NUCLEOTIDE SEQUENCE [LARGE SCALE GENOMIC DNA]</scope>
    <source>
        <strain evidence="1 2">N3</strain>
    </source>
</reference>
<protein>
    <submittedName>
        <fullName evidence="1">Uncharacterized protein</fullName>
    </submittedName>
</protein>
<comment type="caution">
    <text evidence="1">The sequence shown here is derived from an EMBL/GenBank/DDBJ whole genome shotgun (WGS) entry which is preliminary data.</text>
</comment>
<accession>A0A418PR77</accession>
<dbReference type="EMBL" id="QXML01000005">
    <property type="protein sequence ID" value="RIW15104.1"/>
    <property type="molecule type" value="Genomic_DNA"/>
</dbReference>
<dbReference type="Proteomes" id="UP000283522">
    <property type="component" value="Unassembled WGS sequence"/>
</dbReference>
<dbReference type="AlphaFoldDB" id="A0A418PR77"/>
<dbReference type="OrthoDB" id="934157at2"/>
<name>A0A418PR77_9BACT</name>
<evidence type="ECO:0000313" key="2">
    <source>
        <dbReference type="Proteomes" id="UP000283522"/>
    </source>
</evidence>
<evidence type="ECO:0000313" key="1">
    <source>
        <dbReference type="EMBL" id="RIW15104.1"/>
    </source>
</evidence>
<sequence>MTLTKSTFTGLVLEYDSGIVPPPYSHVFRLALDWSKGDMIADLVLHYTEREDLSEEEILDEGFTLNDDYNYQGPLNSVWIKPLQQLYEKTRWTNKDIEEGGITVTPLEKGKDEGVKIPSDQEEWQLMAQDLIQAIYETVKKEAPLKVNYRSVQGDEIIDCSLTVHFSNREVIFEIAGKSRQINWEYAIQLMKIVFTPDYHYELAKEEAGKKRGAYIDCGDGFWHELGKGVVNIDPSFDAVSKIRKGFDELISE</sequence>